<evidence type="ECO:0000313" key="4">
    <source>
        <dbReference type="Proteomes" id="UP001231189"/>
    </source>
</evidence>
<evidence type="ECO:0000313" key="3">
    <source>
        <dbReference type="EMBL" id="KAK1677962.1"/>
    </source>
</evidence>
<gene>
    <name evidence="3" type="ORF">QYE76_038810</name>
</gene>
<dbReference type="InterPro" id="IPR036047">
    <property type="entry name" value="F-box-like_dom_sf"/>
</dbReference>
<evidence type="ECO:0000259" key="2">
    <source>
        <dbReference type="Pfam" id="PF03478"/>
    </source>
</evidence>
<keyword evidence="4" id="KW-1185">Reference proteome</keyword>
<name>A0AAD8T9V1_LOLMU</name>
<evidence type="ECO:0008006" key="5">
    <source>
        <dbReference type="Google" id="ProtNLM"/>
    </source>
</evidence>
<proteinExistence type="predicted"/>
<dbReference type="InterPro" id="IPR005174">
    <property type="entry name" value="KIB1-4_b-propeller"/>
</dbReference>
<dbReference type="Pfam" id="PF03478">
    <property type="entry name" value="Beta-prop_KIB1-4"/>
    <property type="match status" value="1"/>
</dbReference>
<reference evidence="3" key="1">
    <citation type="submission" date="2023-07" db="EMBL/GenBank/DDBJ databases">
        <title>A chromosome-level genome assembly of Lolium multiflorum.</title>
        <authorList>
            <person name="Chen Y."/>
            <person name="Copetti D."/>
            <person name="Kolliker R."/>
            <person name="Studer B."/>
        </authorList>
    </citation>
    <scope>NUCLEOTIDE SEQUENCE</scope>
    <source>
        <strain evidence="3">02402/16</strain>
        <tissue evidence="3">Leaf</tissue>
    </source>
</reference>
<feature type="domain" description="KIB1-4 beta-propeller" evidence="2">
    <location>
        <begin position="96"/>
        <end position="370"/>
    </location>
</feature>
<evidence type="ECO:0000259" key="1">
    <source>
        <dbReference type="Pfam" id="PF00646"/>
    </source>
</evidence>
<dbReference type="Gene3D" id="1.20.1280.50">
    <property type="match status" value="1"/>
</dbReference>
<dbReference type="PANTHER" id="PTHR33165:SF58">
    <property type="entry name" value="OS05G0123400 PROTEIN"/>
    <property type="match status" value="1"/>
</dbReference>
<dbReference type="InterPro" id="IPR001810">
    <property type="entry name" value="F-box_dom"/>
</dbReference>
<accession>A0AAD8T9V1</accession>
<dbReference type="EMBL" id="JAUUTY010000002">
    <property type="protein sequence ID" value="KAK1677962.1"/>
    <property type="molecule type" value="Genomic_DNA"/>
</dbReference>
<dbReference type="Pfam" id="PF00646">
    <property type="entry name" value="F-box"/>
    <property type="match status" value="1"/>
</dbReference>
<dbReference type="PANTHER" id="PTHR33165">
    <property type="entry name" value="F-BOX DOMAIN CONTAINING PROTEIN-LIKE-RELATED"/>
    <property type="match status" value="1"/>
</dbReference>
<dbReference type="AlphaFoldDB" id="A0AAD8T9V1"/>
<dbReference type="Proteomes" id="UP001231189">
    <property type="component" value="Unassembled WGS sequence"/>
</dbReference>
<comment type="caution">
    <text evidence="3">The sequence shown here is derived from an EMBL/GenBank/DDBJ whole genome shotgun (WGS) entry which is preliminary data.</text>
</comment>
<feature type="domain" description="F-box" evidence="1">
    <location>
        <begin position="30"/>
        <end position="67"/>
    </location>
</feature>
<dbReference type="SUPFAM" id="SSF81383">
    <property type="entry name" value="F-box domain"/>
    <property type="match status" value="1"/>
</dbReference>
<organism evidence="3 4">
    <name type="scientific">Lolium multiflorum</name>
    <name type="common">Italian ryegrass</name>
    <name type="synonym">Lolium perenne subsp. multiflorum</name>
    <dbReference type="NCBI Taxonomy" id="4521"/>
    <lineage>
        <taxon>Eukaryota</taxon>
        <taxon>Viridiplantae</taxon>
        <taxon>Streptophyta</taxon>
        <taxon>Embryophyta</taxon>
        <taxon>Tracheophyta</taxon>
        <taxon>Spermatophyta</taxon>
        <taxon>Magnoliopsida</taxon>
        <taxon>Liliopsida</taxon>
        <taxon>Poales</taxon>
        <taxon>Poaceae</taxon>
        <taxon>BOP clade</taxon>
        <taxon>Pooideae</taxon>
        <taxon>Poodae</taxon>
        <taxon>Poeae</taxon>
        <taxon>Poeae Chloroplast Group 2 (Poeae type)</taxon>
        <taxon>Loliodinae</taxon>
        <taxon>Loliinae</taxon>
        <taxon>Lolium</taxon>
    </lineage>
</organism>
<protein>
    <recommendedName>
        <fullName evidence="5">F-box domain-containing protein</fullName>
    </recommendedName>
</protein>
<sequence length="448" mass="50723">MSKRNQHNLAGSVRCYGGDRPLHSRGRRDWCNLPSVLVEDIASRLLRYDVSEYIRLRAVCKEWRNCTAEPREGDIRFRPRRWIMLSNRTDGDGRRFLNLSTGACARVDLPELYTQYLETSTEGLLLLRHKSSHAPRLLNPLTRALIDLPPITMDLGSAYDVWTGLFVCASRVIYAGISDETSPPSVVILMTDGRGRAIVYAKPGDRRWAVMDDKPWRSLPVSYRYSSASTLHGRFYFATLEGNIMHVRLGPEPRLVPVVMNQPMSIDNNMFSYLVPLDDHHHHGGGMLMVRYCFSLENFGAGSRRILKRQMEQKKCRWNPIQVFEVDLAGETILPVQDIGRHRAVFVGEVACFSMSARTFPCLAGNAVYLGATGVCFPPIGVRYLTDNTVDPAFQFATEDERIMAMENRGLKGYRQYRPELNLLPLARPCTLQEYLVCCAGLLGGVKD</sequence>